<comment type="caution">
    <text evidence="2">The sequence shown here is derived from an EMBL/GenBank/DDBJ whole genome shotgun (WGS) entry which is preliminary data.</text>
</comment>
<dbReference type="Proteomes" id="UP001275084">
    <property type="component" value="Unassembled WGS sequence"/>
</dbReference>
<dbReference type="EMBL" id="JAUIQD010000003">
    <property type="protein sequence ID" value="KAK3358206.1"/>
    <property type="molecule type" value="Genomic_DNA"/>
</dbReference>
<proteinExistence type="predicted"/>
<dbReference type="AlphaFoldDB" id="A0AAJ0HNM7"/>
<dbReference type="Pfam" id="PF06985">
    <property type="entry name" value="HET"/>
    <property type="match status" value="1"/>
</dbReference>
<dbReference type="PANTHER" id="PTHR33112">
    <property type="entry name" value="DOMAIN PROTEIN, PUTATIVE-RELATED"/>
    <property type="match status" value="1"/>
</dbReference>
<gene>
    <name evidence="2" type="ORF">B0T25DRAFT_499987</name>
</gene>
<feature type="domain" description="Heterokaryon incompatibility" evidence="1">
    <location>
        <begin position="180"/>
        <end position="327"/>
    </location>
</feature>
<dbReference type="InterPro" id="IPR010730">
    <property type="entry name" value="HET"/>
</dbReference>
<evidence type="ECO:0000259" key="1">
    <source>
        <dbReference type="Pfam" id="PF06985"/>
    </source>
</evidence>
<name>A0AAJ0HNM7_9PEZI</name>
<keyword evidence="3" id="KW-1185">Reference proteome</keyword>
<evidence type="ECO:0000313" key="2">
    <source>
        <dbReference type="EMBL" id="KAK3358206.1"/>
    </source>
</evidence>
<reference evidence="2" key="2">
    <citation type="submission" date="2023-06" db="EMBL/GenBank/DDBJ databases">
        <authorList>
            <consortium name="Lawrence Berkeley National Laboratory"/>
            <person name="Haridas S."/>
            <person name="Hensen N."/>
            <person name="Bonometti L."/>
            <person name="Westerberg I."/>
            <person name="Brannstrom I.O."/>
            <person name="Guillou S."/>
            <person name="Cros-Aarteil S."/>
            <person name="Calhoun S."/>
            <person name="Kuo A."/>
            <person name="Mondo S."/>
            <person name="Pangilinan J."/>
            <person name="Riley R."/>
            <person name="Labutti K."/>
            <person name="Andreopoulos B."/>
            <person name="Lipzen A."/>
            <person name="Chen C."/>
            <person name="Yanf M."/>
            <person name="Daum C."/>
            <person name="Ng V."/>
            <person name="Clum A."/>
            <person name="Steindorff A."/>
            <person name="Ohm R."/>
            <person name="Martin F."/>
            <person name="Silar P."/>
            <person name="Natvig D."/>
            <person name="Lalanne C."/>
            <person name="Gautier V."/>
            <person name="Ament-Velasquez S.L."/>
            <person name="Kruys A."/>
            <person name="Hutchinson M.I."/>
            <person name="Powell A.J."/>
            <person name="Barry K."/>
            <person name="Miller A.N."/>
            <person name="Grigoriev I.V."/>
            <person name="Debuchy R."/>
            <person name="Gladieux P."/>
            <person name="Thoren M.H."/>
            <person name="Johannesson H."/>
        </authorList>
    </citation>
    <scope>NUCLEOTIDE SEQUENCE</scope>
    <source>
        <strain evidence="2">CBS 955.72</strain>
    </source>
</reference>
<accession>A0AAJ0HNM7</accession>
<reference evidence="2" key="1">
    <citation type="journal article" date="2023" name="Mol. Phylogenet. Evol.">
        <title>Genome-scale phylogeny and comparative genomics of the fungal order Sordariales.</title>
        <authorList>
            <person name="Hensen N."/>
            <person name="Bonometti L."/>
            <person name="Westerberg I."/>
            <person name="Brannstrom I.O."/>
            <person name="Guillou S."/>
            <person name="Cros-Aarteil S."/>
            <person name="Calhoun S."/>
            <person name="Haridas S."/>
            <person name="Kuo A."/>
            <person name="Mondo S."/>
            <person name="Pangilinan J."/>
            <person name="Riley R."/>
            <person name="LaButti K."/>
            <person name="Andreopoulos B."/>
            <person name="Lipzen A."/>
            <person name="Chen C."/>
            <person name="Yan M."/>
            <person name="Daum C."/>
            <person name="Ng V."/>
            <person name="Clum A."/>
            <person name="Steindorff A."/>
            <person name="Ohm R.A."/>
            <person name="Martin F."/>
            <person name="Silar P."/>
            <person name="Natvig D.O."/>
            <person name="Lalanne C."/>
            <person name="Gautier V."/>
            <person name="Ament-Velasquez S.L."/>
            <person name="Kruys A."/>
            <person name="Hutchinson M.I."/>
            <person name="Powell A.J."/>
            <person name="Barry K."/>
            <person name="Miller A.N."/>
            <person name="Grigoriev I.V."/>
            <person name="Debuchy R."/>
            <person name="Gladieux P."/>
            <person name="Hiltunen Thoren M."/>
            <person name="Johannesson H."/>
        </authorList>
    </citation>
    <scope>NUCLEOTIDE SEQUENCE</scope>
    <source>
        <strain evidence="2">CBS 955.72</strain>
    </source>
</reference>
<evidence type="ECO:0000313" key="3">
    <source>
        <dbReference type="Proteomes" id="UP001275084"/>
    </source>
</evidence>
<dbReference type="PANTHER" id="PTHR33112:SF16">
    <property type="entry name" value="HETEROKARYON INCOMPATIBILITY DOMAIN-CONTAINING PROTEIN"/>
    <property type="match status" value="1"/>
</dbReference>
<sequence>MNTARCPICKNLCPHGHEQTKRERKEALHLMTKQSKLKDDCIFCDLLGRMVIDFTTNYPEYQNVDLDLSVNLKDGAPAMVQASPARVDSPGIEFCVYVEEQCDELPGLGLLLNPNSTNPGSEDAFQFALAYLDECLDGLHDLCPTAEPGPLPKRVLKLCEDDAHAEEVNLQESNGEVAIYAALSHCWGGMQPIKATTKNLAGLLGRVPWGQLPKVFQDAIRVCRRLGVFYLWIDSLCILQDSMTDWELESAKMGTYYSNAQFTIAAASSPVGTVSFLADRPPEWQPKRFQMTSLHSGTHHIWGQRVTSSQSMMRDDPLASRAWTFQELVLSRRILYYGSAEFVWICKSQIEGLREAVPMAASALWMPYKLAQALHLPGDRGPYSFWMELLRNYCRRNLTFVSDRLPALSGVAAELDRAVKSKYAAGLWLGNMPLDLLWMRDCVGGVADFAPSEYIAPTWSWASITSPIHNPQPSFISLVDILDVHCDVPGLNPYGRVEGGYLDVQVKVAHLRVFCTDPARQKTHQIEISVGELGPVMEPFYQDCLLTGGKADLRRAVQNDTLTPFDTCLPCALIGQEQENSKQFFVLVLGCAAGEYRRLGAAWIASDEMFRTAPLRRIRII</sequence>
<organism evidence="2 3">
    <name type="scientific">Lasiosphaeria hispida</name>
    <dbReference type="NCBI Taxonomy" id="260671"/>
    <lineage>
        <taxon>Eukaryota</taxon>
        <taxon>Fungi</taxon>
        <taxon>Dikarya</taxon>
        <taxon>Ascomycota</taxon>
        <taxon>Pezizomycotina</taxon>
        <taxon>Sordariomycetes</taxon>
        <taxon>Sordariomycetidae</taxon>
        <taxon>Sordariales</taxon>
        <taxon>Lasiosphaeriaceae</taxon>
        <taxon>Lasiosphaeria</taxon>
    </lineage>
</organism>
<protein>
    <submittedName>
        <fullName evidence="2">Heterokaryon incompatibility protein-domain-containing protein</fullName>
    </submittedName>
</protein>